<evidence type="ECO:0008006" key="8">
    <source>
        <dbReference type="Google" id="ProtNLM"/>
    </source>
</evidence>
<dbReference type="InterPro" id="IPR019775">
    <property type="entry name" value="WD40_repeat_CS"/>
</dbReference>
<sequence length="462" mass="51865">MNVIPCMTWVKKGVAAAVPEKVQLTPEELEGIIKQTQSDLQILENDEGEGDDDNDNDDDKIDDNEPSASASSNNNQNQSSSSTKMDTDEYDFDNYDNEAGDIHCSVSGLAIINSDGKDPFVTVGDDEDEDSEKDDDIIKPDDNLVVVGHVDGDASILEVFVYNEKEGSFYCHHDFFLPSFPLCIEWLSYDQSQEKPANFCAIGDMTPIIQVWDLDLIDCFEPVFKLGSKAKKKKNIKQIGHKDAVLDIAWNKNYCHVLASGSVDNTVLLWDLDTCLPSTKLDQFTDKVQSIKWHPNETHQLLTGSADKITRLYDCRVDDTFKSWETSGEVERVLWNHFDPNYFFISTSNGILECIDSRQGKHVWQISAHEKEITGLSLSSTCTGFLVTCSDDGVVKVWDAIQPDNLQLVWENQTNLGKLQCLSSSPDSPFIIAAGGDNKSHNFKVWNLFETEIIAERFKDRC</sequence>
<protein>
    <recommendedName>
        <fullName evidence="8">Periodic tryptophan protein</fullName>
    </recommendedName>
</protein>
<dbReference type="InterPro" id="IPR020472">
    <property type="entry name" value="WD40_PAC1"/>
</dbReference>
<dbReference type="InterPro" id="IPR015943">
    <property type="entry name" value="WD40/YVTN_repeat-like_dom_sf"/>
</dbReference>
<dbReference type="InterPro" id="IPR001680">
    <property type="entry name" value="WD40_rpt"/>
</dbReference>
<dbReference type="Proteomes" id="UP000639338">
    <property type="component" value="Unassembled WGS sequence"/>
</dbReference>
<reference evidence="6 7" key="1">
    <citation type="submission" date="2020-08" db="EMBL/GenBank/DDBJ databases">
        <title>Aphidius gifuensis genome sequencing and assembly.</title>
        <authorList>
            <person name="Du Z."/>
        </authorList>
    </citation>
    <scope>NUCLEOTIDE SEQUENCE [LARGE SCALE GENOMIC DNA]</scope>
    <source>
        <strain evidence="6">YNYX2018</strain>
        <tissue evidence="6">Adults</tissue>
    </source>
</reference>
<dbReference type="PRINTS" id="PR00320">
    <property type="entry name" value="GPROTEINBRPT"/>
</dbReference>
<dbReference type="PANTHER" id="PTHR14091:SF0">
    <property type="entry name" value="PERIODIC TRYPTOPHAN PROTEIN 1 HOMOLOG"/>
    <property type="match status" value="1"/>
</dbReference>
<keyword evidence="7" id="KW-1185">Reference proteome</keyword>
<evidence type="ECO:0000313" key="6">
    <source>
        <dbReference type="EMBL" id="KAF7995122.1"/>
    </source>
</evidence>
<evidence type="ECO:0000256" key="2">
    <source>
        <dbReference type="ARBA" id="ARBA00022574"/>
    </source>
</evidence>
<dbReference type="GO" id="GO:0006364">
    <property type="term" value="P:rRNA processing"/>
    <property type="evidence" value="ECO:0007669"/>
    <property type="project" value="InterPro"/>
</dbReference>
<evidence type="ECO:0000256" key="5">
    <source>
        <dbReference type="SAM" id="MobiDB-lite"/>
    </source>
</evidence>
<dbReference type="PANTHER" id="PTHR14091">
    <property type="entry name" value="PERIODIC TRYPTOPHAN PROTEIN 1"/>
    <property type="match status" value="1"/>
</dbReference>
<dbReference type="GO" id="GO:0005634">
    <property type="term" value="C:nucleus"/>
    <property type="evidence" value="ECO:0007669"/>
    <property type="project" value="TreeGrafter"/>
</dbReference>
<dbReference type="InterPro" id="IPR044285">
    <property type="entry name" value="PWP1"/>
</dbReference>
<feature type="compositionally biased region" description="Acidic residues" evidence="5">
    <location>
        <begin position="44"/>
        <end position="65"/>
    </location>
</feature>
<dbReference type="InterPro" id="IPR036322">
    <property type="entry name" value="WD40_repeat_dom_sf"/>
</dbReference>
<comment type="caution">
    <text evidence="6">The sequence shown here is derived from an EMBL/GenBank/DDBJ whole genome shotgun (WGS) entry which is preliminary data.</text>
</comment>
<keyword evidence="1" id="KW-0597">Phosphoprotein</keyword>
<feature type="repeat" description="WD" evidence="4">
    <location>
        <begin position="238"/>
        <end position="274"/>
    </location>
</feature>
<dbReference type="PROSITE" id="PS50082">
    <property type="entry name" value="WD_REPEATS_2"/>
    <property type="match status" value="2"/>
</dbReference>
<dbReference type="PROSITE" id="PS00678">
    <property type="entry name" value="WD_REPEATS_1"/>
    <property type="match status" value="1"/>
</dbReference>
<dbReference type="Gene3D" id="2.130.10.10">
    <property type="entry name" value="YVTN repeat-like/Quinoprotein amine dehydrogenase"/>
    <property type="match status" value="2"/>
</dbReference>
<gene>
    <name evidence="6" type="ORF">HCN44_004594</name>
</gene>
<keyword evidence="2 4" id="KW-0853">WD repeat</keyword>
<feature type="repeat" description="WD" evidence="4">
    <location>
        <begin position="366"/>
        <end position="399"/>
    </location>
</feature>
<dbReference type="SUPFAM" id="SSF50978">
    <property type="entry name" value="WD40 repeat-like"/>
    <property type="match status" value="1"/>
</dbReference>
<dbReference type="AlphaFoldDB" id="A0A834Y1B5"/>
<evidence type="ECO:0000256" key="3">
    <source>
        <dbReference type="ARBA" id="ARBA00022737"/>
    </source>
</evidence>
<dbReference type="EMBL" id="JACMRX010000002">
    <property type="protein sequence ID" value="KAF7995122.1"/>
    <property type="molecule type" value="Genomic_DNA"/>
</dbReference>
<dbReference type="Pfam" id="PF00400">
    <property type="entry name" value="WD40"/>
    <property type="match status" value="3"/>
</dbReference>
<evidence type="ECO:0000256" key="4">
    <source>
        <dbReference type="PROSITE-ProRule" id="PRU00221"/>
    </source>
</evidence>
<organism evidence="6 7">
    <name type="scientific">Aphidius gifuensis</name>
    <name type="common">Parasitoid wasp</name>
    <dbReference type="NCBI Taxonomy" id="684658"/>
    <lineage>
        <taxon>Eukaryota</taxon>
        <taxon>Metazoa</taxon>
        <taxon>Ecdysozoa</taxon>
        <taxon>Arthropoda</taxon>
        <taxon>Hexapoda</taxon>
        <taxon>Insecta</taxon>
        <taxon>Pterygota</taxon>
        <taxon>Neoptera</taxon>
        <taxon>Endopterygota</taxon>
        <taxon>Hymenoptera</taxon>
        <taxon>Apocrita</taxon>
        <taxon>Ichneumonoidea</taxon>
        <taxon>Braconidae</taxon>
        <taxon>Aphidiinae</taxon>
        <taxon>Aphidius</taxon>
    </lineage>
</organism>
<feature type="region of interest" description="Disordered" evidence="5">
    <location>
        <begin position="37"/>
        <end position="94"/>
    </location>
</feature>
<dbReference type="PROSITE" id="PS50294">
    <property type="entry name" value="WD_REPEATS_REGION"/>
    <property type="match status" value="2"/>
</dbReference>
<evidence type="ECO:0000313" key="7">
    <source>
        <dbReference type="Proteomes" id="UP000639338"/>
    </source>
</evidence>
<keyword evidence="3" id="KW-0677">Repeat</keyword>
<evidence type="ECO:0000256" key="1">
    <source>
        <dbReference type="ARBA" id="ARBA00022553"/>
    </source>
</evidence>
<feature type="compositionally biased region" description="Low complexity" evidence="5">
    <location>
        <begin position="67"/>
        <end position="82"/>
    </location>
</feature>
<proteinExistence type="predicted"/>
<accession>A0A834Y1B5</accession>
<dbReference type="OrthoDB" id="270624at2759"/>
<dbReference type="SMART" id="SM00320">
    <property type="entry name" value="WD40"/>
    <property type="match status" value="6"/>
</dbReference>
<name>A0A834Y1B5_APHGI</name>